<evidence type="ECO:0008006" key="3">
    <source>
        <dbReference type="Google" id="ProtNLM"/>
    </source>
</evidence>
<keyword evidence="2" id="KW-1185">Reference proteome</keyword>
<dbReference type="Pfam" id="PF11071">
    <property type="entry name" value="Nuc_deoxyri_tr3"/>
    <property type="match status" value="1"/>
</dbReference>
<gene>
    <name evidence="1" type="ORF">PEV8663_00949</name>
</gene>
<accession>A0A238K2N9</accession>
<proteinExistence type="predicted"/>
<dbReference type="SUPFAM" id="SSF52309">
    <property type="entry name" value="N-(deoxy)ribosyltransferase-like"/>
    <property type="match status" value="1"/>
</dbReference>
<organism evidence="1 2">
    <name type="scientific">Pelagimonas varians</name>
    <dbReference type="NCBI Taxonomy" id="696760"/>
    <lineage>
        <taxon>Bacteria</taxon>
        <taxon>Pseudomonadati</taxon>
        <taxon>Pseudomonadota</taxon>
        <taxon>Alphaproteobacteria</taxon>
        <taxon>Rhodobacterales</taxon>
        <taxon>Roseobacteraceae</taxon>
        <taxon>Pelagimonas</taxon>
    </lineage>
</organism>
<dbReference type="OrthoDB" id="979989at2"/>
<dbReference type="AlphaFoldDB" id="A0A238K2N9"/>
<dbReference type="Proteomes" id="UP000220836">
    <property type="component" value="Unassembled WGS sequence"/>
</dbReference>
<sequence>MTFHVYLSGEIHTDWREQIIAGAEGLDVVFSAPNTDHASSDDCGVAILGAEDNKFWHDHKGAQMNAIRTRKLIEEADVVVVRFGEKYRQWNAAFDAGYASALGKSLIILQQPEHDHPLKEVDAAALAVARTPEQVVQILRYVQTGDLPVG</sequence>
<dbReference type="InterPro" id="IPR019884">
    <property type="entry name" value="YtoQ_family_protein"/>
</dbReference>
<dbReference type="RefSeq" id="WP_097803792.1">
    <property type="nucleotide sequence ID" value="NZ_FXYH01000003.1"/>
</dbReference>
<evidence type="ECO:0000313" key="2">
    <source>
        <dbReference type="Proteomes" id="UP000220836"/>
    </source>
</evidence>
<evidence type="ECO:0000313" key="1">
    <source>
        <dbReference type="EMBL" id="SMX37160.1"/>
    </source>
</evidence>
<dbReference type="EMBL" id="FXYH01000003">
    <property type="protein sequence ID" value="SMX37160.1"/>
    <property type="molecule type" value="Genomic_DNA"/>
</dbReference>
<dbReference type="NCBIfam" id="TIGR03646">
    <property type="entry name" value="YtoQ_fam"/>
    <property type="match status" value="1"/>
</dbReference>
<reference evidence="1 2" key="1">
    <citation type="submission" date="2017-05" db="EMBL/GenBank/DDBJ databases">
        <authorList>
            <person name="Song R."/>
            <person name="Chenine A.L."/>
            <person name="Ruprecht R.M."/>
        </authorList>
    </citation>
    <scope>NUCLEOTIDE SEQUENCE [LARGE SCALE GENOMIC DNA]</scope>
    <source>
        <strain evidence="1 2">CECT 8663</strain>
    </source>
</reference>
<protein>
    <recommendedName>
        <fullName evidence="3">YtoQ family protein</fullName>
    </recommendedName>
</protein>
<name>A0A238K2N9_9RHOB</name>